<dbReference type="InterPro" id="IPR036047">
    <property type="entry name" value="F-box-like_dom_sf"/>
</dbReference>
<evidence type="ECO:0000259" key="1">
    <source>
        <dbReference type="Pfam" id="PF00646"/>
    </source>
</evidence>
<dbReference type="Pfam" id="PF00646">
    <property type="entry name" value="F-box"/>
    <property type="match status" value="1"/>
</dbReference>
<feature type="domain" description="F-box" evidence="1">
    <location>
        <begin position="51"/>
        <end position="81"/>
    </location>
</feature>
<sequence>MFIFALSNPHHIIISLLILIPIILFGCRATSSAVPFGPRRSRIVQNPLNIDEIRLNILQHLPRSDLTNISTVSKVFYSSARELLELRLQLRHVDRQNIWELISKKGTTPEITPRYTSAIIDLALNPGEVLSALLLTPTAAIKVVEFTSSACNRVEWALTLTQHMLSAIVIHLPGAHHFVLYEMSLRFQFTLLHAAHRQITTLELHNTNLWSYGYTMRQVSLETLHTLHLFSNISPSLDFLLRVVMFIDAPFLTTLTIGNCLSGNPLAIHDTVKAFSRKLTRLHLLNETGPTGEYFQDNRTSGAFIIISLPS</sequence>
<name>A0ABR2Z9Z6_9AGAR</name>
<keyword evidence="3" id="KW-1185">Reference proteome</keyword>
<accession>A0ABR2Z9Z6</accession>
<comment type="caution">
    <text evidence="2">The sequence shown here is derived from an EMBL/GenBank/DDBJ whole genome shotgun (WGS) entry which is preliminary data.</text>
</comment>
<dbReference type="SUPFAM" id="SSF81383">
    <property type="entry name" value="F-box domain"/>
    <property type="match status" value="1"/>
</dbReference>
<protein>
    <recommendedName>
        <fullName evidence="1">F-box domain-containing protein</fullName>
    </recommendedName>
</protein>
<organism evidence="2 3">
    <name type="scientific">Marasmius tenuissimus</name>
    <dbReference type="NCBI Taxonomy" id="585030"/>
    <lineage>
        <taxon>Eukaryota</taxon>
        <taxon>Fungi</taxon>
        <taxon>Dikarya</taxon>
        <taxon>Basidiomycota</taxon>
        <taxon>Agaricomycotina</taxon>
        <taxon>Agaricomycetes</taxon>
        <taxon>Agaricomycetidae</taxon>
        <taxon>Agaricales</taxon>
        <taxon>Marasmiineae</taxon>
        <taxon>Marasmiaceae</taxon>
        <taxon>Marasmius</taxon>
    </lineage>
</organism>
<dbReference type="Proteomes" id="UP001437256">
    <property type="component" value="Unassembled WGS sequence"/>
</dbReference>
<reference evidence="2 3" key="1">
    <citation type="submission" date="2024-05" db="EMBL/GenBank/DDBJ databases">
        <title>A draft genome resource for the thread blight pathogen Marasmius tenuissimus strain MS-2.</title>
        <authorList>
            <person name="Yulfo-Soto G.E."/>
            <person name="Baruah I.K."/>
            <person name="Amoako-Attah I."/>
            <person name="Bukari Y."/>
            <person name="Meinhardt L.W."/>
            <person name="Bailey B.A."/>
            <person name="Cohen S.P."/>
        </authorList>
    </citation>
    <scope>NUCLEOTIDE SEQUENCE [LARGE SCALE GENOMIC DNA]</scope>
    <source>
        <strain evidence="2 3">MS-2</strain>
    </source>
</reference>
<dbReference type="InterPro" id="IPR001810">
    <property type="entry name" value="F-box_dom"/>
</dbReference>
<proteinExistence type="predicted"/>
<evidence type="ECO:0000313" key="2">
    <source>
        <dbReference type="EMBL" id="KAL0057804.1"/>
    </source>
</evidence>
<dbReference type="EMBL" id="JBBXMP010000432">
    <property type="protein sequence ID" value="KAL0057804.1"/>
    <property type="molecule type" value="Genomic_DNA"/>
</dbReference>
<evidence type="ECO:0000313" key="3">
    <source>
        <dbReference type="Proteomes" id="UP001437256"/>
    </source>
</evidence>
<gene>
    <name evidence="2" type="ORF">AAF712_015547</name>
</gene>